<keyword evidence="1" id="KW-0863">Zinc-finger</keyword>
<evidence type="ECO:0000259" key="2">
    <source>
        <dbReference type="PROSITE" id="PS50158"/>
    </source>
</evidence>
<keyword evidence="1" id="KW-0479">Metal-binding</keyword>
<evidence type="ECO:0000313" key="4">
    <source>
        <dbReference type="Proteomes" id="UP000325577"/>
    </source>
</evidence>
<accession>A0A5J4ZXF6</accession>
<keyword evidence="4" id="KW-1185">Reference proteome</keyword>
<dbReference type="InterPro" id="IPR036875">
    <property type="entry name" value="Znf_CCHC_sf"/>
</dbReference>
<organism evidence="3 4">
    <name type="scientific">Nyssa sinensis</name>
    <dbReference type="NCBI Taxonomy" id="561372"/>
    <lineage>
        <taxon>Eukaryota</taxon>
        <taxon>Viridiplantae</taxon>
        <taxon>Streptophyta</taxon>
        <taxon>Embryophyta</taxon>
        <taxon>Tracheophyta</taxon>
        <taxon>Spermatophyta</taxon>
        <taxon>Magnoliopsida</taxon>
        <taxon>eudicotyledons</taxon>
        <taxon>Gunneridae</taxon>
        <taxon>Pentapetalae</taxon>
        <taxon>asterids</taxon>
        <taxon>Cornales</taxon>
        <taxon>Nyssaceae</taxon>
        <taxon>Nyssa</taxon>
    </lineage>
</organism>
<evidence type="ECO:0000256" key="1">
    <source>
        <dbReference type="PROSITE-ProRule" id="PRU00047"/>
    </source>
</evidence>
<dbReference type="OrthoDB" id="688231at2759"/>
<dbReference type="InterPro" id="IPR001878">
    <property type="entry name" value="Znf_CCHC"/>
</dbReference>
<proteinExistence type="predicted"/>
<evidence type="ECO:0000313" key="3">
    <source>
        <dbReference type="EMBL" id="KAA8521727.1"/>
    </source>
</evidence>
<keyword evidence="1" id="KW-0862">Zinc</keyword>
<dbReference type="SUPFAM" id="SSF57756">
    <property type="entry name" value="Retrovirus zinc finger-like domains"/>
    <property type="match status" value="1"/>
</dbReference>
<gene>
    <name evidence="3" type="ORF">F0562_012400</name>
</gene>
<reference evidence="3 4" key="1">
    <citation type="submission" date="2019-09" db="EMBL/GenBank/DDBJ databases">
        <title>A chromosome-level genome assembly of the Chinese tupelo Nyssa sinensis.</title>
        <authorList>
            <person name="Yang X."/>
            <person name="Kang M."/>
            <person name="Yang Y."/>
            <person name="Xiong H."/>
            <person name="Wang M."/>
            <person name="Zhang Z."/>
            <person name="Wang Z."/>
            <person name="Wu H."/>
            <person name="Ma T."/>
            <person name="Liu J."/>
            <person name="Xi Z."/>
        </authorList>
    </citation>
    <scope>NUCLEOTIDE SEQUENCE [LARGE SCALE GENOMIC DNA]</scope>
    <source>
        <strain evidence="3">J267</strain>
        <tissue evidence="3">Leaf</tissue>
    </source>
</reference>
<sequence length="98" mass="11132">MLTTTKGTIKKTKGPSFVIQEASTFKFKAKSKDNKEKGKRSKLKATRGIKKGKTTTVNEKKMCFYCGKDEHWKKNCKVYLASLEGNLLEGTNEKHKDE</sequence>
<dbReference type="AlphaFoldDB" id="A0A5J4ZXF6"/>
<feature type="domain" description="CCHC-type" evidence="2">
    <location>
        <begin position="63"/>
        <end position="77"/>
    </location>
</feature>
<protein>
    <recommendedName>
        <fullName evidence="2">CCHC-type domain-containing protein</fullName>
    </recommendedName>
</protein>
<dbReference type="GO" id="GO:0008270">
    <property type="term" value="F:zinc ion binding"/>
    <property type="evidence" value="ECO:0007669"/>
    <property type="project" value="UniProtKB-KW"/>
</dbReference>
<dbReference type="Proteomes" id="UP000325577">
    <property type="component" value="Linkage Group LG5"/>
</dbReference>
<dbReference type="PROSITE" id="PS50158">
    <property type="entry name" value="ZF_CCHC"/>
    <property type="match status" value="1"/>
</dbReference>
<dbReference type="GO" id="GO:0003676">
    <property type="term" value="F:nucleic acid binding"/>
    <property type="evidence" value="ECO:0007669"/>
    <property type="project" value="InterPro"/>
</dbReference>
<name>A0A5J4ZXF6_9ASTE</name>
<dbReference type="EMBL" id="CM018048">
    <property type="protein sequence ID" value="KAA8521727.1"/>
    <property type="molecule type" value="Genomic_DNA"/>
</dbReference>